<dbReference type="Proteomes" id="UP000031623">
    <property type="component" value="Chromosome"/>
</dbReference>
<evidence type="ECO:0000313" key="1">
    <source>
        <dbReference type="EMBL" id="BAP55229.1"/>
    </source>
</evidence>
<dbReference type="EMBL" id="AP014633">
    <property type="protein sequence ID" value="BAP55229.1"/>
    <property type="molecule type" value="Genomic_DNA"/>
</dbReference>
<accession>A0A090AE81</accession>
<sequence length="87" mass="10068">MTLFRRFSTKILEETNLSPEQREQYQKSLFTYWELKGVVDTALEEGWQKGRPEGILPVARTMKQNSLPIELIQPMTGLTPTDIEALK</sequence>
<proteinExistence type="predicted"/>
<dbReference type="AlphaFoldDB" id="A0A090AE81"/>
<gene>
    <name evidence="1" type="ORF">THII_0932</name>
</gene>
<protein>
    <submittedName>
        <fullName evidence="1">Uncharacterized protein</fullName>
    </submittedName>
</protein>
<keyword evidence="2" id="KW-1185">Reference proteome</keyword>
<reference evidence="1 2" key="1">
    <citation type="journal article" date="2014" name="ISME J.">
        <title>Ecophysiology of Thioploca ingrica as revealed by the complete genome sequence supplemented with proteomic evidence.</title>
        <authorList>
            <person name="Kojima H."/>
            <person name="Ogura Y."/>
            <person name="Yamamoto N."/>
            <person name="Togashi T."/>
            <person name="Mori H."/>
            <person name="Watanabe T."/>
            <person name="Nemoto F."/>
            <person name="Kurokawa K."/>
            <person name="Hayashi T."/>
            <person name="Fukui M."/>
        </authorList>
    </citation>
    <scope>NUCLEOTIDE SEQUENCE [LARGE SCALE GENOMIC DNA]</scope>
</reference>
<dbReference type="KEGG" id="tig:THII_0932"/>
<dbReference type="HOGENOM" id="CLU_2482307_0_0_6"/>
<dbReference type="STRING" id="40754.THII_0932"/>
<organism evidence="1 2">
    <name type="scientific">Thioploca ingrica</name>
    <dbReference type="NCBI Taxonomy" id="40754"/>
    <lineage>
        <taxon>Bacteria</taxon>
        <taxon>Pseudomonadati</taxon>
        <taxon>Pseudomonadota</taxon>
        <taxon>Gammaproteobacteria</taxon>
        <taxon>Thiotrichales</taxon>
        <taxon>Thiotrichaceae</taxon>
        <taxon>Thioploca</taxon>
    </lineage>
</organism>
<name>A0A090AE81_9GAMM</name>
<evidence type="ECO:0000313" key="2">
    <source>
        <dbReference type="Proteomes" id="UP000031623"/>
    </source>
</evidence>